<proteinExistence type="predicted"/>
<feature type="chain" id="PRO_5047178003" evidence="2">
    <location>
        <begin position="21"/>
        <end position="180"/>
    </location>
</feature>
<name>A0ABT8FZM1_9MICO</name>
<dbReference type="Pfam" id="PF04314">
    <property type="entry name" value="PCuAC"/>
    <property type="match status" value="1"/>
</dbReference>
<evidence type="ECO:0000313" key="3">
    <source>
        <dbReference type="EMBL" id="MDN4472307.1"/>
    </source>
</evidence>
<accession>A0ABT8FZM1</accession>
<evidence type="ECO:0000256" key="2">
    <source>
        <dbReference type="SAM" id="SignalP"/>
    </source>
</evidence>
<dbReference type="PANTHER" id="PTHR36302">
    <property type="entry name" value="BLR7088 PROTEIN"/>
    <property type="match status" value="1"/>
</dbReference>
<feature type="region of interest" description="Disordered" evidence="1">
    <location>
        <begin position="157"/>
        <end position="180"/>
    </location>
</feature>
<keyword evidence="2" id="KW-0732">Signal</keyword>
<dbReference type="InterPro" id="IPR036182">
    <property type="entry name" value="PCuAC_sf"/>
</dbReference>
<reference evidence="3" key="1">
    <citation type="submission" date="2023-06" db="EMBL/GenBank/DDBJ databases">
        <title>SYSU T00b26.</title>
        <authorList>
            <person name="Gao L."/>
            <person name="Fang B.-Z."/>
            <person name="Li W.-J."/>
        </authorList>
    </citation>
    <scope>NUCLEOTIDE SEQUENCE</scope>
    <source>
        <strain evidence="3">SYSU T00b26</strain>
    </source>
</reference>
<feature type="signal peptide" evidence="2">
    <location>
        <begin position="1"/>
        <end position="20"/>
    </location>
</feature>
<dbReference type="RefSeq" id="WP_301126753.1">
    <property type="nucleotide sequence ID" value="NZ_JAUHPV010000002.1"/>
</dbReference>
<dbReference type="Gene3D" id="2.60.40.1890">
    <property type="entry name" value="PCu(A)C copper chaperone"/>
    <property type="match status" value="1"/>
</dbReference>
<dbReference type="PANTHER" id="PTHR36302:SF1">
    <property type="entry name" value="COPPER CHAPERONE PCU(A)C"/>
    <property type="match status" value="1"/>
</dbReference>
<organism evidence="3 4">
    <name type="scientific">Demequina zhanjiangensis</name>
    <dbReference type="NCBI Taxonomy" id="3051659"/>
    <lineage>
        <taxon>Bacteria</taxon>
        <taxon>Bacillati</taxon>
        <taxon>Actinomycetota</taxon>
        <taxon>Actinomycetes</taxon>
        <taxon>Micrococcales</taxon>
        <taxon>Demequinaceae</taxon>
        <taxon>Demequina</taxon>
    </lineage>
</organism>
<gene>
    <name evidence="3" type="ORF">QQX04_04800</name>
</gene>
<dbReference type="PROSITE" id="PS51257">
    <property type="entry name" value="PROKAR_LIPOPROTEIN"/>
    <property type="match status" value="1"/>
</dbReference>
<evidence type="ECO:0000256" key="1">
    <source>
        <dbReference type="SAM" id="MobiDB-lite"/>
    </source>
</evidence>
<dbReference type="InterPro" id="IPR058248">
    <property type="entry name" value="Lxx211020-like"/>
</dbReference>
<evidence type="ECO:0000313" key="4">
    <source>
        <dbReference type="Proteomes" id="UP001172738"/>
    </source>
</evidence>
<dbReference type="EMBL" id="JAUHPV010000002">
    <property type="protein sequence ID" value="MDN4472307.1"/>
    <property type="molecule type" value="Genomic_DNA"/>
</dbReference>
<dbReference type="InterPro" id="IPR007410">
    <property type="entry name" value="LpqE-like"/>
</dbReference>
<protein>
    <submittedName>
        <fullName evidence="3">Copper chaperone PCu(A)C</fullName>
    </submittedName>
</protein>
<dbReference type="Proteomes" id="UP001172738">
    <property type="component" value="Unassembled WGS sequence"/>
</dbReference>
<sequence>MKKSLIALAATAALALTACSTDTETGSDGTDAAASLTVADAWVKAVDDGMTGAFALITNGTGDDLTITGATTDAASMVELHETVMDDAGATVMQEVDGGFTVGAGETFTLEPGGNHLMLMGVTAPLEPGAEVSMTLELADGSTVPFTAVVKEFTGAQESYAPESEDMDMSPSASADLDGS</sequence>
<comment type="caution">
    <text evidence="3">The sequence shown here is derived from an EMBL/GenBank/DDBJ whole genome shotgun (WGS) entry which is preliminary data.</text>
</comment>
<dbReference type="SUPFAM" id="SSF110087">
    <property type="entry name" value="DR1885-like metal-binding protein"/>
    <property type="match status" value="1"/>
</dbReference>
<keyword evidence="4" id="KW-1185">Reference proteome</keyword>